<evidence type="ECO:0000256" key="1">
    <source>
        <dbReference type="ARBA" id="ARBA00022676"/>
    </source>
</evidence>
<dbReference type="EMBL" id="JAWXVG010000002">
    <property type="protein sequence ID" value="MDX6181592.1"/>
    <property type="molecule type" value="Genomic_DNA"/>
</dbReference>
<comment type="caution">
    <text evidence="4">The sequence shown here is derived from an EMBL/GenBank/DDBJ whole genome shotgun (WGS) entry which is preliminary data.</text>
</comment>
<evidence type="ECO:0000313" key="3">
    <source>
        <dbReference type="EMBL" id="MDX6181592.1"/>
    </source>
</evidence>
<dbReference type="InterPro" id="IPR051199">
    <property type="entry name" value="LPS_LOS_Heptosyltrfase"/>
</dbReference>
<keyword evidence="2" id="KW-0808">Transferase</keyword>
<dbReference type="Pfam" id="PF01075">
    <property type="entry name" value="Glyco_transf_9"/>
    <property type="match status" value="1"/>
</dbReference>
<gene>
    <name evidence="3" type="ORF">SGQ18_05465</name>
    <name evidence="4" type="ORF">SGQ44_06370</name>
</gene>
<dbReference type="Proteomes" id="UP001270053">
    <property type="component" value="Unassembled WGS sequence"/>
</dbReference>
<dbReference type="PANTHER" id="PTHR30160:SF7">
    <property type="entry name" value="ADP-HEPTOSE--LPS HEPTOSYLTRANSFERASE 2"/>
    <property type="match status" value="1"/>
</dbReference>
<dbReference type="Proteomes" id="UP001278738">
    <property type="component" value="Unassembled WGS sequence"/>
</dbReference>
<keyword evidence="6" id="KW-1185">Reference proteome</keyword>
<evidence type="ECO:0000313" key="6">
    <source>
        <dbReference type="Proteomes" id="UP001278738"/>
    </source>
</evidence>
<evidence type="ECO:0000313" key="4">
    <source>
        <dbReference type="EMBL" id="MDX6185374.1"/>
    </source>
</evidence>
<dbReference type="SUPFAM" id="SSF53756">
    <property type="entry name" value="UDP-Glycosyltransferase/glycogen phosphorylase"/>
    <property type="match status" value="1"/>
</dbReference>
<accession>A0AAJ2SAA7</accession>
<keyword evidence="1" id="KW-0328">Glycosyltransferase</keyword>
<evidence type="ECO:0000313" key="5">
    <source>
        <dbReference type="Proteomes" id="UP001270053"/>
    </source>
</evidence>
<dbReference type="RefSeq" id="WP_229973674.1">
    <property type="nucleotide sequence ID" value="NZ_CP087133.1"/>
</dbReference>
<dbReference type="GO" id="GO:0009244">
    <property type="term" value="P:lipopolysaccharide core region biosynthetic process"/>
    <property type="evidence" value="ECO:0007669"/>
    <property type="project" value="TreeGrafter"/>
</dbReference>
<dbReference type="PANTHER" id="PTHR30160">
    <property type="entry name" value="TETRAACYLDISACCHARIDE 4'-KINASE-RELATED"/>
    <property type="match status" value="1"/>
</dbReference>
<dbReference type="EMBL" id="JAWXVH010000002">
    <property type="protein sequence ID" value="MDX6185374.1"/>
    <property type="molecule type" value="Genomic_DNA"/>
</dbReference>
<sequence length="347" mass="39726">MEYIIETKAKINGYRQSVLSLVTKVVSKENKMGIIAPNCESITKILVVRPEHSLGNQLLLLPLVTELQNQFPNAAIQLFVKGKVSFTIFKSYKNVSIISLPKHHFRDIFLYLFTWLTLPFKRYDLVINVVENSNSGRLATRLVHSKNKIYTHCAYPFIKTNKHIALKPIIALRTYMDSGMIMNYNFFPKLDLRLTPLEVEEGLDLVFDVLHTTKKVIGLYTATTCEKEYDSDWWEELYNGLKSTLPDYDFVEILPDTKRSNIKDKIPKFFSPSIREMAGFIDNLQLIISTDGDIMHLANATSTTTIGLFKTTDKEAYGPYGNNNLALNTNDLTIQTIIEKIEILLEK</sequence>
<dbReference type="InterPro" id="IPR002201">
    <property type="entry name" value="Glyco_trans_9"/>
</dbReference>
<organism evidence="4 5">
    <name type="scientific">Flavobacterium flavipigmentatum</name>
    <dbReference type="NCBI Taxonomy" id="2893884"/>
    <lineage>
        <taxon>Bacteria</taxon>
        <taxon>Pseudomonadati</taxon>
        <taxon>Bacteroidota</taxon>
        <taxon>Flavobacteriia</taxon>
        <taxon>Flavobacteriales</taxon>
        <taxon>Flavobacteriaceae</taxon>
        <taxon>Flavobacterium</taxon>
    </lineage>
</organism>
<name>A0AAJ2SAA7_9FLAO</name>
<proteinExistence type="predicted"/>
<dbReference type="Gene3D" id="3.40.50.2000">
    <property type="entry name" value="Glycogen Phosphorylase B"/>
    <property type="match status" value="2"/>
</dbReference>
<reference evidence="4 6" key="1">
    <citation type="submission" date="2023-11" db="EMBL/GenBank/DDBJ databases">
        <title>Unpublished Manusciprt.</title>
        <authorList>
            <person name="Saticioglu I.B."/>
            <person name="Ay H."/>
            <person name="Ajmi N."/>
            <person name="Altun S."/>
            <person name="Duman M."/>
        </authorList>
    </citation>
    <scope>NUCLEOTIDE SEQUENCE</scope>
    <source>
        <strain evidence="3 6">Fl-33</strain>
        <strain evidence="4">Fl-77</strain>
    </source>
</reference>
<protein>
    <submittedName>
        <fullName evidence="4">Glycosyltransferase family 9 protein</fullName>
    </submittedName>
</protein>
<dbReference type="GO" id="GO:0008713">
    <property type="term" value="F:ADP-heptose-lipopolysaccharide heptosyltransferase activity"/>
    <property type="evidence" value="ECO:0007669"/>
    <property type="project" value="TreeGrafter"/>
</dbReference>
<dbReference type="AlphaFoldDB" id="A0AAJ2SAA7"/>
<evidence type="ECO:0000256" key="2">
    <source>
        <dbReference type="ARBA" id="ARBA00022679"/>
    </source>
</evidence>
<dbReference type="GO" id="GO:0005829">
    <property type="term" value="C:cytosol"/>
    <property type="evidence" value="ECO:0007669"/>
    <property type="project" value="TreeGrafter"/>
</dbReference>